<accession>A0A7C8I7I0</accession>
<dbReference type="InterPro" id="IPR002293">
    <property type="entry name" value="AA/rel_permease1"/>
</dbReference>
<proteinExistence type="predicted"/>
<feature type="transmembrane region" description="Helical" evidence="6">
    <location>
        <begin position="277"/>
        <end position="297"/>
    </location>
</feature>
<feature type="transmembrane region" description="Helical" evidence="6">
    <location>
        <begin position="378"/>
        <end position="398"/>
    </location>
</feature>
<gene>
    <name evidence="7" type="ORF">BDV95DRAFT_115105</name>
</gene>
<protein>
    <submittedName>
        <fullName evidence="7">Amino acid/polyamine transporter I</fullName>
    </submittedName>
</protein>
<organism evidence="7 8">
    <name type="scientific">Massariosphaeria phaeospora</name>
    <dbReference type="NCBI Taxonomy" id="100035"/>
    <lineage>
        <taxon>Eukaryota</taxon>
        <taxon>Fungi</taxon>
        <taxon>Dikarya</taxon>
        <taxon>Ascomycota</taxon>
        <taxon>Pezizomycotina</taxon>
        <taxon>Dothideomycetes</taxon>
        <taxon>Pleosporomycetidae</taxon>
        <taxon>Pleosporales</taxon>
        <taxon>Pleosporales incertae sedis</taxon>
        <taxon>Massariosphaeria</taxon>
    </lineage>
</organism>
<comment type="caution">
    <text evidence="7">The sequence shown here is derived from an EMBL/GenBank/DDBJ whole genome shotgun (WGS) entry which is preliminary data.</text>
</comment>
<feature type="transmembrane region" description="Helical" evidence="6">
    <location>
        <begin position="198"/>
        <end position="217"/>
    </location>
</feature>
<dbReference type="OrthoDB" id="3257095at2759"/>
<evidence type="ECO:0000256" key="5">
    <source>
        <dbReference type="ARBA" id="ARBA00023136"/>
    </source>
</evidence>
<dbReference type="GO" id="GO:0016020">
    <property type="term" value="C:membrane"/>
    <property type="evidence" value="ECO:0007669"/>
    <property type="project" value="UniProtKB-SubCell"/>
</dbReference>
<name>A0A7C8I7I0_9PLEO</name>
<dbReference type="Proteomes" id="UP000481861">
    <property type="component" value="Unassembled WGS sequence"/>
</dbReference>
<dbReference type="Gene3D" id="1.20.1740.10">
    <property type="entry name" value="Amino acid/polyamine transporter I"/>
    <property type="match status" value="1"/>
</dbReference>
<feature type="transmembrane region" description="Helical" evidence="6">
    <location>
        <begin position="42"/>
        <end position="67"/>
    </location>
</feature>
<evidence type="ECO:0000313" key="8">
    <source>
        <dbReference type="Proteomes" id="UP000481861"/>
    </source>
</evidence>
<comment type="subcellular location">
    <subcellularLocation>
        <location evidence="1">Membrane</location>
        <topology evidence="1">Multi-pass membrane protein</topology>
    </subcellularLocation>
</comment>
<evidence type="ECO:0000256" key="6">
    <source>
        <dbReference type="SAM" id="Phobius"/>
    </source>
</evidence>
<keyword evidence="5 6" id="KW-0472">Membrane</keyword>
<dbReference type="PANTHER" id="PTHR45649:SF1">
    <property type="entry name" value="TRANSPORTER, PUTATIVE (EUROFUNG)-RELATED"/>
    <property type="match status" value="1"/>
</dbReference>
<dbReference type="AlphaFoldDB" id="A0A7C8I7I0"/>
<keyword evidence="4 6" id="KW-1133">Transmembrane helix</keyword>
<keyword evidence="8" id="KW-1185">Reference proteome</keyword>
<feature type="transmembrane region" description="Helical" evidence="6">
    <location>
        <begin position="237"/>
        <end position="256"/>
    </location>
</feature>
<dbReference type="PANTHER" id="PTHR45649">
    <property type="entry name" value="AMINO-ACID PERMEASE BAT1"/>
    <property type="match status" value="1"/>
</dbReference>
<feature type="transmembrane region" description="Helical" evidence="6">
    <location>
        <begin position="79"/>
        <end position="102"/>
    </location>
</feature>
<evidence type="ECO:0000313" key="7">
    <source>
        <dbReference type="EMBL" id="KAF2869233.1"/>
    </source>
</evidence>
<sequence>MAPSTEPHVVELGEIRTRSKAAETDEAALSRLGKKTVLKRRFGFLSTLGFSCTVLITWEASLILFLVGLQNGGPAGVVYGYLVVWAGTISTFMVLCELVSMAPTSGGQYHWVAMLAPRSQRKVLSYVSGWLTVCGWQASVGSGAYLTGTMVQGLIILTRPDYIPENWHGTLLYWAVMLFCVIINVAAGWLLPKYEGAMIVLHILGFFGIMIPLLTLGPKGSPGDVFTTFMNLGEWKSQGLSFCIGIMGTVFAFVGGDGPIHMCEEIQNAAIVVPRSILTGVMINGSLGFAMVLTILFRAGDIDQAIVENPAYPYMAIFKHAVNSTSGAAAMASLIMVLAMSSNVGLLASSSRVFWAFSRDKGLPGWRTLSKISPRTSIPVYSVTATTVIACILALVNIGSSTAFNGIISIAIAGLFSSYLLVTALLLYRRCTGGVVPANASVEGSSIADGATYTPIIWGPWRLPGVVGIANNVFACAYLAFVLFFSFWPSYAAVTPKTMNWSILVTGFVAVFSTLYYVVWARKTYNGPIVEVEPHYVDDVSSKY</sequence>
<feature type="transmembrane region" description="Helical" evidence="6">
    <location>
        <begin position="123"/>
        <end position="151"/>
    </location>
</feature>
<dbReference type="Pfam" id="PF13520">
    <property type="entry name" value="AA_permease_2"/>
    <property type="match status" value="1"/>
</dbReference>
<feature type="transmembrane region" description="Helical" evidence="6">
    <location>
        <begin position="404"/>
        <end position="428"/>
    </location>
</feature>
<evidence type="ECO:0000256" key="3">
    <source>
        <dbReference type="ARBA" id="ARBA00022692"/>
    </source>
</evidence>
<feature type="transmembrane region" description="Helical" evidence="6">
    <location>
        <begin position="466"/>
        <end position="488"/>
    </location>
</feature>
<dbReference type="GO" id="GO:0022857">
    <property type="term" value="F:transmembrane transporter activity"/>
    <property type="evidence" value="ECO:0007669"/>
    <property type="project" value="InterPro"/>
</dbReference>
<keyword evidence="2" id="KW-0813">Transport</keyword>
<reference evidence="7 8" key="1">
    <citation type="submission" date="2020-01" db="EMBL/GenBank/DDBJ databases">
        <authorList>
            <consortium name="DOE Joint Genome Institute"/>
            <person name="Haridas S."/>
            <person name="Albert R."/>
            <person name="Binder M."/>
            <person name="Bloem J."/>
            <person name="Labutti K."/>
            <person name="Salamov A."/>
            <person name="Andreopoulos B."/>
            <person name="Baker S.E."/>
            <person name="Barry K."/>
            <person name="Bills G."/>
            <person name="Bluhm B.H."/>
            <person name="Cannon C."/>
            <person name="Castanera R."/>
            <person name="Culley D.E."/>
            <person name="Daum C."/>
            <person name="Ezra D."/>
            <person name="Gonzalez J.B."/>
            <person name="Henrissat B."/>
            <person name="Kuo A."/>
            <person name="Liang C."/>
            <person name="Lipzen A."/>
            <person name="Lutzoni F."/>
            <person name="Magnuson J."/>
            <person name="Mondo S."/>
            <person name="Nolan M."/>
            <person name="Ohm R."/>
            <person name="Pangilinan J."/>
            <person name="Park H.-J.H."/>
            <person name="Ramirez L."/>
            <person name="Alfaro M."/>
            <person name="Sun H."/>
            <person name="Tritt A."/>
            <person name="Yoshinaga Y."/>
            <person name="Zwiers L.-H.L."/>
            <person name="Turgeon B.G."/>
            <person name="Goodwin S.B."/>
            <person name="Spatafora J.W."/>
            <person name="Crous P.W."/>
            <person name="Grigoriev I.V."/>
        </authorList>
    </citation>
    <scope>NUCLEOTIDE SEQUENCE [LARGE SCALE GENOMIC DNA]</scope>
    <source>
        <strain evidence="7 8">CBS 611.86</strain>
    </source>
</reference>
<dbReference type="PIRSF" id="PIRSF006060">
    <property type="entry name" value="AA_transporter"/>
    <property type="match status" value="1"/>
</dbReference>
<dbReference type="EMBL" id="JAADJZ010000017">
    <property type="protein sequence ID" value="KAF2869233.1"/>
    <property type="molecule type" value="Genomic_DNA"/>
</dbReference>
<evidence type="ECO:0000256" key="1">
    <source>
        <dbReference type="ARBA" id="ARBA00004141"/>
    </source>
</evidence>
<feature type="transmembrane region" description="Helical" evidence="6">
    <location>
        <begin position="328"/>
        <end position="357"/>
    </location>
</feature>
<evidence type="ECO:0000256" key="2">
    <source>
        <dbReference type="ARBA" id="ARBA00022448"/>
    </source>
</evidence>
<feature type="transmembrane region" description="Helical" evidence="6">
    <location>
        <begin position="500"/>
        <end position="519"/>
    </location>
</feature>
<keyword evidence="3 6" id="KW-0812">Transmembrane</keyword>
<feature type="transmembrane region" description="Helical" evidence="6">
    <location>
        <begin position="171"/>
        <end position="191"/>
    </location>
</feature>
<evidence type="ECO:0000256" key="4">
    <source>
        <dbReference type="ARBA" id="ARBA00022989"/>
    </source>
</evidence>